<evidence type="ECO:0000256" key="3">
    <source>
        <dbReference type="RuleBase" id="RU003616"/>
    </source>
</evidence>
<organism evidence="5 6">
    <name type="scientific">Taxus chinensis</name>
    <name type="common">Chinese yew</name>
    <name type="synonym">Taxus wallichiana var. chinensis</name>
    <dbReference type="NCBI Taxonomy" id="29808"/>
    <lineage>
        <taxon>Eukaryota</taxon>
        <taxon>Viridiplantae</taxon>
        <taxon>Streptophyta</taxon>
        <taxon>Embryophyta</taxon>
        <taxon>Tracheophyta</taxon>
        <taxon>Spermatophyta</taxon>
        <taxon>Pinopsida</taxon>
        <taxon>Pinidae</taxon>
        <taxon>Conifers II</taxon>
        <taxon>Cupressales</taxon>
        <taxon>Taxaceae</taxon>
        <taxon>Taxus</taxon>
    </lineage>
</organism>
<feature type="non-terminal residue" evidence="5">
    <location>
        <position position="1"/>
    </location>
</feature>
<dbReference type="InterPro" id="IPR008978">
    <property type="entry name" value="HSP20-like_chaperone"/>
</dbReference>
<keyword evidence="1" id="KW-0346">Stress response</keyword>
<dbReference type="InterPro" id="IPR031107">
    <property type="entry name" value="Small_HSP"/>
</dbReference>
<dbReference type="Gene3D" id="2.60.40.790">
    <property type="match status" value="1"/>
</dbReference>
<sequence>MDYFKGAYRPLFEQLASLAVLEPSQIMGRDPATIPVDWREGPHAHIFKADLPGVKKENVKLEIHNGVMEIVGKQAEEDEEEEGATWHAMERPVHLSRGQLVRRIGLPEDANVEGVKACMNN</sequence>
<feature type="domain" description="SHSP" evidence="4">
    <location>
        <begin position="27"/>
        <end position="121"/>
    </location>
</feature>
<dbReference type="Proteomes" id="UP000824469">
    <property type="component" value="Unassembled WGS sequence"/>
</dbReference>
<comment type="similarity">
    <text evidence="2 3">Belongs to the small heat shock protein (HSP20) family.</text>
</comment>
<dbReference type="SUPFAM" id="SSF49764">
    <property type="entry name" value="HSP20-like chaperones"/>
    <property type="match status" value="1"/>
</dbReference>
<dbReference type="Pfam" id="PF00011">
    <property type="entry name" value="HSP20"/>
    <property type="match status" value="1"/>
</dbReference>
<name>A0AA38LCX3_TAXCH</name>
<dbReference type="InterPro" id="IPR002068">
    <property type="entry name" value="A-crystallin/Hsp20_dom"/>
</dbReference>
<dbReference type="PROSITE" id="PS01031">
    <property type="entry name" value="SHSP"/>
    <property type="match status" value="1"/>
</dbReference>
<dbReference type="AlphaFoldDB" id="A0AA38LCX3"/>
<evidence type="ECO:0000259" key="4">
    <source>
        <dbReference type="PROSITE" id="PS01031"/>
    </source>
</evidence>
<protein>
    <recommendedName>
        <fullName evidence="4">SHSP domain-containing protein</fullName>
    </recommendedName>
</protein>
<dbReference type="PANTHER" id="PTHR11527">
    <property type="entry name" value="HEAT-SHOCK PROTEIN 20 FAMILY MEMBER"/>
    <property type="match status" value="1"/>
</dbReference>
<comment type="caution">
    <text evidence="5">The sequence shown here is derived from an EMBL/GenBank/DDBJ whole genome shotgun (WGS) entry which is preliminary data.</text>
</comment>
<proteinExistence type="inferred from homology"/>
<evidence type="ECO:0000313" key="6">
    <source>
        <dbReference type="Proteomes" id="UP000824469"/>
    </source>
</evidence>
<evidence type="ECO:0000313" key="5">
    <source>
        <dbReference type="EMBL" id="KAH9316985.1"/>
    </source>
</evidence>
<accession>A0AA38LCX3</accession>
<keyword evidence="6" id="KW-1185">Reference proteome</keyword>
<evidence type="ECO:0000256" key="1">
    <source>
        <dbReference type="ARBA" id="ARBA00023016"/>
    </source>
</evidence>
<reference evidence="5 6" key="1">
    <citation type="journal article" date="2021" name="Nat. Plants">
        <title>The Taxus genome provides insights into paclitaxel biosynthesis.</title>
        <authorList>
            <person name="Xiong X."/>
            <person name="Gou J."/>
            <person name="Liao Q."/>
            <person name="Li Y."/>
            <person name="Zhou Q."/>
            <person name="Bi G."/>
            <person name="Li C."/>
            <person name="Du R."/>
            <person name="Wang X."/>
            <person name="Sun T."/>
            <person name="Guo L."/>
            <person name="Liang H."/>
            <person name="Lu P."/>
            <person name="Wu Y."/>
            <person name="Zhang Z."/>
            <person name="Ro D.K."/>
            <person name="Shang Y."/>
            <person name="Huang S."/>
            <person name="Yan J."/>
        </authorList>
    </citation>
    <scope>NUCLEOTIDE SEQUENCE [LARGE SCALE GENOMIC DNA]</scope>
    <source>
        <strain evidence="5">Ta-2019</strain>
    </source>
</reference>
<dbReference type="EMBL" id="JAHRHJ020000004">
    <property type="protein sequence ID" value="KAH9316985.1"/>
    <property type="molecule type" value="Genomic_DNA"/>
</dbReference>
<evidence type="ECO:0000256" key="2">
    <source>
        <dbReference type="PROSITE-ProRule" id="PRU00285"/>
    </source>
</evidence>
<gene>
    <name evidence="5" type="ORF">KI387_018754</name>
</gene>